<dbReference type="InterPro" id="IPR045810">
    <property type="entry name" value="eIF3h_C"/>
</dbReference>
<reference evidence="3 4" key="1">
    <citation type="journal article" date="2010" name="Nature">
        <title>The sequence and de novo assembly of the giant panda genome.</title>
        <authorList>
            <person name="Li R."/>
            <person name="Fan W."/>
            <person name="Tian G."/>
            <person name="Zhu H."/>
            <person name="He L."/>
            <person name="Cai J."/>
            <person name="Huang Q."/>
            <person name="Cai Q."/>
            <person name="Li B."/>
            <person name="Bai Y."/>
            <person name="Zhang Z."/>
            <person name="Zhang Y."/>
            <person name="Wang W."/>
            <person name="Li J."/>
            <person name="Wei F."/>
            <person name="Li H."/>
            <person name="Jian M."/>
            <person name="Li J."/>
            <person name="Zhang Z."/>
            <person name="Nielsen R."/>
            <person name="Li D."/>
            <person name="Gu W."/>
            <person name="Yang Z."/>
            <person name="Xuan Z."/>
            <person name="Ryder O.A."/>
            <person name="Leung F.C."/>
            <person name="Zhou Y."/>
            <person name="Cao J."/>
            <person name="Sun X."/>
            <person name="Fu Y."/>
            <person name="Fang X."/>
            <person name="Guo X."/>
            <person name="Wang B."/>
            <person name="Hou R."/>
            <person name="Shen F."/>
            <person name="Mu B."/>
            <person name="Ni P."/>
            <person name="Lin R."/>
            <person name="Qian W."/>
            <person name="Wang G."/>
            <person name="Yu C."/>
            <person name="Nie W."/>
            <person name="Wang J."/>
            <person name="Wu Z."/>
            <person name="Liang H."/>
            <person name="Min J."/>
            <person name="Wu Q."/>
            <person name="Cheng S."/>
            <person name="Ruan J."/>
            <person name="Wang M."/>
            <person name="Shi Z."/>
            <person name="Wen M."/>
            <person name="Liu B."/>
            <person name="Ren X."/>
            <person name="Zheng H."/>
            <person name="Dong D."/>
            <person name="Cook K."/>
            <person name="Shan G."/>
            <person name="Zhang H."/>
            <person name="Kosiol C."/>
            <person name="Xie X."/>
            <person name="Lu Z."/>
            <person name="Zheng H."/>
            <person name="Li Y."/>
            <person name="Steiner C.C."/>
            <person name="Lam T.T."/>
            <person name="Lin S."/>
            <person name="Zhang Q."/>
            <person name="Li G."/>
            <person name="Tian J."/>
            <person name="Gong T."/>
            <person name="Liu H."/>
            <person name="Zhang D."/>
            <person name="Fang L."/>
            <person name="Ye C."/>
            <person name="Zhang J."/>
            <person name="Hu W."/>
            <person name="Xu A."/>
            <person name="Ren Y."/>
            <person name="Zhang G."/>
            <person name="Bruford M.W."/>
            <person name="Li Q."/>
            <person name="Ma L."/>
            <person name="Guo Y."/>
            <person name="An N."/>
            <person name="Hu Y."/>
            <person name="Zheng Y."/>
            <person name="Shi Y."/>
            <person name="Li Z."/>
            <person name="Liu Q."/>
            <person name="Chen Y."/>
            <person name="Zhao J."/>
            <person name="Qu N."/>
            <person name="Zhao S."/>
            <person name="Tian F."/>
            <person name="Wang X."/>
            <person name="Wang H."/>
            <person name="Xu L."/>
            <person name="Liu X."/>
            <person name="Vinar T."/>
            <person name="Wang Y."/>
            <person name="Lam T.W."/>
            <person name="Yiu S.M."/>
            <person name="Liu S."/>
            <person name="Zhang H."/>
            <person name="Li D."/>
            <person name="Huang Y."/>
            <person name="Wang X."/>
            <person name="Yang G."/>
            <person name="Jiang Z."/>
            <person name="Wang J."/>
            <person name="Qin N."/>
            <person name="Li L."/>
            <person name="Li J."/>
            <person name="Bolund L."/>
            <person name="Kristiansen K."/>
            <person name="Wong G.K."/>
            <person name="Olson M."/>
            <person name="Zhang X."/>
            <person name="Li S."/>
            <person name="Yang H."/>
            <person name="Wang J."/>
            <person name="Wang J."/>
        </authorList>
    </citation>
    <scope>NUCLEOTIDE SEQUENCE [LARGE SCALE GENOMIC DNA]</scope>
</reference>
<feature type="compositionally biased region" description="Low complexity" evidence="1">
    <location>
        <begin position="8"/>
        <end position="19"/>
    </location>
</feature>
<keyword evidence="4" id="KW-1185">Reference proteome</keyword>
<dbReference type="Pfam" id="PF19445">
    <property type="entry name" value="eIF3h_C"/>
    <property type="match status" value="1"/>
</dbReference>
<sequence length="65" mass="6821">MASRKEGSAAAASTVVSGKAKGKSGPGDSAVKQVQIDGNNHLSKTLQLLMDRVDEMSQDIVKYNT</sequence>
<dbReference type="Ensembl" id="ENSAMET00000042682.1">
    <property type="protein sequence ID" value="ENSAMEP00000029918.1"/>
    <property type="gene ID" value="ENSAMEG00000025730.1"/>
</dbReference>
<feature type="region of interest" description="Disordered" evidence="1">
    <location>
        <begin position="1"/>
        <end position="36"/>
    </location>
</feature>
<evidence type="ECO:0000313" key="4">
    <source>
        <dbReference type="Proteomes" id="UP000008912"/>
    </source>
</evidence>
<name>A0A7N5JT15_AILME</name>
<organism evidence="3 4">
    <name type="scientific">Ailuropoda melanoleuca</name>
    <name type="common">Giant panda</name>
    <dbReference type="NCBI Taxonomy" id="9646"/>
    <lineage>
        <taxon>Eukaryota</taxon>
        <taxon>Metazoa</taxon>
        <taxon>Chordata</taxon>
        <taxon>Craniata</taxon>
        <taxon>Vertebrata</taxon>
        <taxon>Euteleostomi</taxon>
        <taxon>Mammalia</taxon>
        <taxon>Eutheria</taxon>
        <taxon>Laurasiatheria</taxon>
        <taxon>Carnivora</taxon>
        <taxon>Caniformia</taxon>
        <taxon>Ursidae</taxon>
        <taxon>Ailuropoda</taxon>
    </lineage>
</organism>
<evidence type="ECO:0000259" key="2">
    <source>
        <dbReference type="Pfam" id="PF19445"/>
    </source>
</evidence>
<protein>
    <recommendedName>
        <fullName evidence="2">eIF3h C-terminal domain-containing protein</fullName>
    </recommendedName>
</protein>
<accession>A0A7N5JT15</accession>
<feature type="domain" description="eIF3h C-terminal" evidence="2">
    <location>
        <begin position="32"/>
        <end position="65"/>
    </location>
</feature>
<dbReference type="Proteomes" id="UP000008912">
    <property type="component" value="Unassembled WGS sequence"/>
</dbReference>
<evidence type="ECO:0000313" key="3">
    <source>
        <dbReference type="Ensembl" id="ENSAMEP00000029918.1"/>
    </source>
</evidence>
<dbReference type="AlphaFoldDB" id="A0A7N5JT15"/>
<reference evidence="3" key="2">
    <citation type="submission" date="2025-08" db="UniProtKB">
        <authorList>
            <consortium name="Ensembl"/>
        </authorList>
    </citation>
    <scope>IDENTIFICATION</scope>
</reference>
<evidence type="ECO:0000256" key="1">
    <source>
        <dbReference type="SAM" id="MobiDB-lite"/>
    </source>
</evidence>
<proteinExistence type="predicted"/>
<dbReference type="InParanoid" id="A0A7N5JT15"/>
<reference evidence="3" key="3">
    <citation type="submission" date="2025-09" db="UniProtKB">
        <authorList>
            <consortium name="Ensembl"/>
        </authorList>
    </citation>
    <scope>IDENTIFICATION</scope>
</reference>